<dbReference type="EMBL" id="VSSQ01003715">
    <property type="protein sequence ID" value="MPM22011.1"/>
    <property type="molecule type" value="Genomic_DNA"/>
</dbReference>
<comment type="caution">
    <text evidence="1">The sequence shown here is derived from an EMBL/GenBank/DDBJ whole genome shotgun (WGS) entry which is preliminary data.</text>
</comment>
<sequence>MTEFASLLEIGDFYVEYAGSYLGEGEISLSFAPEFQEVRGDAMKPLQGKRVRAMRLNVAAALGGAAPVMTLLDGGGDFTAARLETSLFTGGAALRLYPADRQGSPGYEFPRAYLSELRQRHSYLNAGGADVNFRIEADGDGRTYCSRLTPGALPQGLTIRPLPDAVELTRQVAAVLAGPLAATVDQTLCRGRFAPGDAGSYGLFLDGCSEWSSRHPRRFDFTLIARFPLEDKDRIDAAMLAAADFLHGHNLPLSTIAIACGKVGKLSFAQYIAAGGQIQTDNMLFFQLFQ</sequence>
<name>A0A644Y263_9ZZZZ</name>
<gene>
    <name evidence="1" type="ORF">SDC9_68461</name>
</gene>
<protein>
    <submittedName>
        <fullName evidence="1">Uncharacterized protein</fullName>
    </submittedName>
</protein>
<organism evidence="1">
    <name type="scientific">bioreactor metagenome</name>
    <dbReference type="NCBI Taxonomy" id="1076179"/>
    <lineage>
        <taxon>unclassified sequences</taxon>
        <taxon>metagenomes</taxon>
        <taxon>ecological metagenomes</taxon>
    </lineage>
</organism>
<evidence type="ECO:0000313" key="1">
    <source>
        <dbReference type="EMBL" id="MPM22011.1"/>
    </source>
</evidence>
<dbReference type="AlphaFoldDB" id="A0A644Y263"/>
<reference evidence="1" key="1">
    <citation type="submission" date="2019-08" db="EMBL/GenBank/DDBJ databases">
        <authorList>
            <person name="Kucharzyk K."/>
            <person name="Murdoch R.W."/>
            <person name="Higgins S."/>
            <person name="Loffler F."/>
        </authorList>
    </citation>
    <scope>NUCLEOTIDE SEQUENCE</scope>
</reference>
<proteinExistence type="predicted"/>
<accession>A0A644Y263</accession>